<evidence type="ECO:0000256" key="5">
    <source>
        <dbReference type="ARBA" id="ARBA00023136"/>
    </source>
</evidence>
<evidence type="ECO:0000313" key="8">
    <source>
        <dbReference type="Proteomes" id="UP000381260"/>
    </source>
</evidence>
<keyword evidence="3 6" id="KW-0812">Transmembrane</keyword>
<dbReference type="GO" id="GO:0016020">
    <property type="term" value="C:membrane"/>
    <property type="evidence" value="ECO:0007669"/>
    <property type="project" value="UniProtKB-SubCell"/>
</dbReference>
<reference evidence="7 8" key="1">
    <citation type="submission" date="2019-11" db="EMBL/GenBank/DDBJ databases">
        <title>The Phosphoenolpyruvate Phosphotransferase System Regulates Serratia proteamaculans 336X Biofilm Formation and Wheat Roots colonization.</title>
        <authorList>
            <person name="Liu F."/>
        </authorList>
    </citation>
    <scope>NUCLEOTIDE SEQUENCE [LARGE SCALE GENOMIC DNA]</scope>
    <source>
        <strain evidence="7 8">336X</strain>
    </source>
</reference>
<sequence>MVLSRSRRAHGFTLMEIMLVLVLIGITGAIIIPQGRSERAEFANAMTTLTLALNAAQQRAEQTGFPVGIAVAERGWQRMLYPLAEQSDTAESWRVDGEHPLMLPDSFSLALSLEQQEIALPSAITPDVTPQIWLYPGGEMSLFTLKLRQKRCEQAIASNGFMSFTLSEEKCDEPQTP</sequence>
<keyword evidence="5 6" id="KW-0472">Membrane</keyword>
<name>A0A5Q2VC22_SERPR</name>
<dbReference type="SUPFAM" id="SSF54523">
    <property type="entry name" value="Pili subunits"/>
    <property type="match status" value="1"/>
</dbReference>
<dbReference type="Gene3D" id="3.55.40.10">
    <property type="entry name" value="minor pseudopilin epsh domain"/>
    <property type="match status" value="1"/>
</dbReference>
<dbReference type="Pfam" id="PF07963">
    <property type="entry name" value="N_methyl"/>
    <property type="match status" value="1"/>
</dbReference>
<feature type="transmembrane region" description="Helical" evidence="6">
    <location>
        <begin position="12"/>
        <end position="32"/>
    </location>
</feature>
<dbReference type="InterPro" id="IPR002416">
    <property type="entry name" value="T2SS_protein-GspH"/>
</dbReference>
<dbReference type="EMBL" id="CP045913">
    <property type="protein sequence ID" value="QGH61918.1"/>
    <property type="molecule type" value="Genomic_DNA"/>
</dbReference>
<protein>
    <submittedName>
        <fullName evidence="7">Type II secretion system protein GspH</fullName>
    </submittedName>
</protein>
<dbReference type="NCBIfam" id="TIGR02532">
    <property type="entry name" value="IV_pilin_GFxxxE"/>
    <property type="match status" value="1"/>
</dbReference>
<dbReference type="InterPro" id="IPR012902">
    <property type="entry name" value="N_methyl_site"/>
</dbReference>
<evidence type="ECO:0000256" key="6">
    <source>
        <dbReference type="SAM" id="Phobius"/>
    </source>
</evidence>
<dbReference type="InterPro" id="IPR045584">
    <property type="entry name" value="Pilin-like"/>
</dbReference>
<evidence type="ECO:0000256" key="2">
    <source>
        <dbReference type="ARBA" id="ARBA00022481"/>
    </source>
</evidence>
<dbReference type="Proteomes" id="UP000381260">
    <property type="component" value="Chromosome"/>
</dbReference>
<gene>
    <name evidence="7" type="primary">gspH</name>
    <name evidence="7" type="ORF">GHV41_14245</name>
</gene>
<keyword evidence="2" id="KW-0488">Methylation</keyword>
<keyword evidence="4 6" id="KW-1133">Transmembrane helix</keyword>
<comment type="subcellular location">
    <subcellularLocation>
        <location evidence="1">Membrane</location>
        <topology evidence="1">Single-pass membrane protein</topology>
    </subcellularLocation>
</comment>
<proteinExistence type="predicted"/>
<dbReference type="GO" id="GO:0015627">
    <property type="term" value="C:type II protein secretion system complex"/>
    <property type="evidence" value="ECO:0007669"/>
    <property type="project" value="InterPro"/>
</dbReference>
<evidence type="ECO:0000313" key="7">
    <source>
        <dbReference type="EMBL" id="QGH61918.1"/>
    </source>
</evidence>
<evidence type="ECO:0000256" key="4">
    <source>
        <dbReference type="ARBA" id="ARBA00022989"/>
    </source>
</evidence>
<evidence type="ECO:0000256" key="3">
    <source>
        <dbReference type="ARBA" id="ARBA00022692"/>
    </source>
</evidence>
<dbReference type="PRINTS" id="PR00885">
    <property type="entry name" value="BCTERIALGSPH"/>
</dbReference>
<accession>A0A5Q2VC22</accession>
<dbReference type="AlphaFoldDB" id="A0A5Q2VC22"/>
<organism evidence="7 8">
    <name type="scientific">Serratia proteamaculans</name>
    <dbReference type="NCBI Taxonomy" id="28151"/>
    <lineage>
        <taxon>Bacteria</taxon>
        <taxon>Pseudomonadati</taxon>
        <taxon>Pseudomonadota</taxon>
        <taxon>Gammaproteobacteria</taxon>
        <taxon>Enterobacterales</taxon>
        <taxon>Yersiniaceae</taxon>
        <taxon>Serratia</taxon>
    </lineage>
</organism>
<evidence type="ECO:0000256" key="1">
    <source>
        <dbReference type="ARBA" id="ARBA00004167"/>
    </source>
</evidence>
<dbReference type="GO" id="GO:0015628">
    <property type="term" value="P:protein secretion by the type II secretion system"/>
    <property type="evidence" value="ECO:0007669"/>
    <property type="project" value="InterPro"/>
</dbReference>